<dbReference type="Proteomes" id="UP001597277">
    <property type="component" value="Unassembled WGS sequence"/>
</dbReference>
<comment type="caution">
    <text evidence="1">The sequence shown here is derived from an EMBL/GenBank/DDBJ whole genome shotgun (WGS) entry which is preliminary data.</text>
</comment>
<evidence type="ECO:0000313" key="1">
    <source>
        <dbReference type="EMBL" id="MFD1718922.1"/>
    </source>
</evidence>
<evidence type="ECO:0008006" key="3">
    <source>
        <dbReference type="Google" id="ProtNLM"/>
    </source>
</evidence>
<keyword evidence="2" id="KW-1185">Reference proteome</keyword>
<reference evidence="2" key="1">
    <citation type="journal article" date="2019" name="Int. J. Syst. Evol. Microbiol.">
        <title>The Global Catalogue of Microorganisms (GCM) 10K type strain sequencing project: providing services to taxonomists for standard genome sequencing and annotation.</title>
        <authorList>
            <consortium name="The Broad Institute Genomics Platform"/>
            <consortium name="The Broad Institute Genome Sequencing Center for Infectious Disease"/>
            <person name="Wu L."/>
            <person name="Ma J."/>
        </authorList>
    </citation>
    <scope>NUCLEOTIDE SEQUENCE [LARGE SCALE GENOMIC DNA]</scope>
    <source>
        <strain evidence="2">JCM 17130</strain>
    </source>
</reference>
<proteinExistence type="predicted"/>
<protein>
    <recommendedName>
        <fullName evidence="3">Restriction endonuclease</fullName>
    </recommendedName>
</protein>
<evidence type="ECO:0000313" key="2">
    <source>
        <dbReference type="Proteomes" id="UP001597277"/>
    </source>
</evidence>
<accession>A0ABW4L6V6</accession>
<gene>
    <name evidence="1" type="ORF">ACFSE6_13835</name>
</gene>
<dbReference type="EMBL" id="JBHUEE010000007">
    <property type="protein sequence ID" value="MFD1718922.1"/>
    <property type="molecule type" value="Genomic_DNA"/>
</dbReference>
<dbReference type="RefSeq" id="WP_388008174.1">
    <property type="nucleotide sequence ID" value="NZ_JBHUEE010000007.1"/>
</dbReference>
<name>A0ABW4L6V6_9MICO</name>
<organism evidence="1 2">
    <name type="scientific">Georgenia deserti</name>
    <dbReference type="NCBI Taxonomy" id="2093781"/>
    <lineage>
        <taxon>Bacteria</taxon>
        <taxon>Bacillati</taxon>
        <taxon>Actinomycetota</taxon>
        <taxon>Actinomycetes</taxon>
        <taxon>Micrococcales</taxon>
        <taxon>Bogoriellaceae</taxon>
        <taxon>Georgenia</taxon>
    </lineage>
</organism>
<sequence>MPIVDVTCSDRVSSETKRALGDRLPELVSEAVECEAEPYDGQLKPGDVTLRFHDFGRWDRTGVDVLIEVKSKWFDDRARNRQDRADTILHGLTDLAADEIFVGVYLTMPVAAWAQSDET</sequence>